<reference evidence="1 2" key="1">
    <citation type="submission" date="2016-11" db="EMBL/GenBank/DDBJ databases">
        <authorList>
            <person name="Jaros S."/>
            <person name="Januszkiewicz K."/>
            <person name="Wedrychowicz H."/>
        </authorList>
    </citation>
    <scope>NUCLEOTIDE SEQUENCE [LARGE SCALE GENOMIC DNA]</scope>
    <source>
        <strain evidence="1 2">DSM 14916</strain>
    </source>
</reference>
<name>A0A1M6DC89_9PROT</name>
<dbReference type="STRING" id="198092.SAMN02745194_00892"/>
<dbReference type="AlphaFoldDB" id="A0A1M6DC89"/>
<accession>A0A1M6DC89</accession>
<dbReference type="EMBL" id="FQZF01000004">
    <property type="protein sequence ID" value="SHI70799.1"/>
    <property type="molecule type" value="Genomic_DNA"/>
</dbReference>
<protein>
    <recommendedName>
        <fullName evidence="3">Core-2/I-Branching enzyme</fullName>
    </recommendedName>
</protein>
<gene>
    <name evidence="1" type="ORF">SAMN02745194_00892</name>
</gene>
<keyword evidence="2" id="KW-1185">Reference proteome</keyword>
<evidence type="ECO:0000313" key="2">
    <source>
        <dbReference type="Proteomes" id="UP000184387"/>
    </source>
</evidence>
<organism evidence="1 2">
    <name type="scientific">Muricoccus roseus</name>
    <dbReference type="NCBI Taxonomy" id="198092"/>
    <lineage>
        <taxon>Bacteria</taxon>
        <taxon>Pseudomonadati</taxon>
        <taxon>Pseudomonadota</taxon>
        <taxon>Alphaproteobacteria</taxon>
        <taxon>Acetobacterales</taxon>
        <taxon>Roseomonadaceae</taxon>
        <taxon>Muricoccus</taxon>
    </lineage>
</organism>
<sequence>MILVSGIVHRKPELIREQILLYNAAMGGEAACHHLLHVNAEAVREGLLQALDLPANVTINPTHLHSRRPTFLACHVLNLLHAMRAGMEYSHAYLHTESDIPYRPGLGEHIRAHDLGFARPAIFHPEKSRSAWAGPVSEDWRLQRFVETIGDGCIYTSRYEGMFATRGLMTEIFAQMMAVWPMDENHWRGDYPYEEYALPTVTAAVVRNRALRRTRHAVLTTCSSRAYGLADRETVRPESIPLLEAEPPEIFAAKFVPHDLRSPVRVFARRALGLAE</sequence>
<dbReference type="OrthoDB" id="9804511at2"/>
<proteinExistence type="predicted"/>
<evidence type="ECO:0000313" key="1">
    <source>
        <dbReference type="EMBL" id="SHI70799.1"/>
    </source>
</evidence>
<evidence type="ECO:0008006" key="3">
    <source>
        <dbReference type="Google" id="ProtNLM"/>
    </source>
</evidence>
<dbReference type="RefSeq" id="WP_073131903.1">
    <property type="nucleotide sequence ID" value="NZ_FQZF01000004.1"/>
</dbReference>
<dbReference type="Proteomes" id="UP000184387">
    <property type="component" value="Unassembled WGS sequence"/>
</dbReference>